<sequence length="392" mass="44524">MTLSRFFLMNDFIARLDLSGNRLNDNDAEPITHILEKNTTIKTLVLNHNEFREEGGILLGDAIAKNTTLEDVDLSWNHLRRCGAIGIARGLQNNIALRTVNLAWNGFGFEGCLAIGDMLTSNHTITELDLAYNRINPPALLELLRGLSANRTLRILRIGYNPITAAFSSLILAVIKKHRESGLENIDMAGVVVDKEFVALLEEIQKDRFFIVNYEVSLPVKKISREEMREKIGLPSAYNVDPLRMLYLLKEKMRASDFFYKINKDHDDGLQKDELYSLFDESGIPVTGSVVDKIFEFMDTNGDGTIDLGEFLQGDKRMKNIARKQVRDEQQRKGKDENYNKYSRTFQKAHLDPVTNALKVDPTIAPMRQSRRPSVAPRDSLDALDNTRLRLP</sequence>
<dbReference type="Gene3D" id="3.80.10.10">
    <property type="entry name" value="Ribonuclease Inhibitor"/>
    <property type="match status" value="2"/>
</dbReference>
<dbReference type="SMART" id="SM00054">
    <property type="entry name" value="EFh"/>
    <property type="match status" value="1"/>
</dbReference>
<dbReference type="Proteomes" id="UP000735302">
    <property type="component" value="Unassembled WGS sequence"/>
</dbReference>
<dbReference type="Gene3D" id="1.10.238.10">
    <property type="entry name" value="EF-hand"/>
    <property type="match status" value="1"/>
</dbReference>
<feature type="domain" description="EF-hand" evidence="3">
    <location>
        <begin position="286"/>
        <end position="321"/>
    </location>
</feature>
<dbReference type="Pfam" id="PF13499">
    <property type="entry name" value="EF-hand_7"/>
    <property type="match status" value="1"/>
</dbReference>
<dbReference type="InterPro" id="IPR052394">
    <property type="entry name" value="LRR-containing"/>
</dbReference>
<proteinExistence type="predicted"/>
<evidence type="ECO:0000256" key="1">
    <source>
        <dbReference type="ARBA" id="ARBA00022837"/>
    </source>
</evidence>
<dbReference type="InterPro" id="IPR002048">
    <property type="entry name" value="EF_hand_dom"/>
</dbReference>
<dbReference type="AlphaFoldDB" id="A0AAV4AIG4"/>
<dbReference type="SUPFAM" id="SSF52047">
    <property type="entry name" value="RNI-like"/>
    <property type="match status" value="1"/>
</dbReference>
<dbReference type="CDD" id="cd00051">
    <property type="entry name" value="EFh"/>
    <property type="match status" value="1"/>
</dbReference>
<evidence type="ECO:0000313" key="5">
    <source>
        <dbReference type="Proteomes" id="UP000735302"/>
    </source>
</evidence>
<dbReference type="SUPFAM" id="SSF47473">
    <property type="entry name" value="EF-hand"/>
    <property type="match status" value="1"/>
</dbReference>
<dbReference type="SMART" id="SM00368">
    <property type="entry name" value="LRR_RI"/>
    <property type="match status" value="6"/>
</dbReference>
<name>A0AAV4AIG4_9GAST</name>
<evidence type="ECO:0000259" key="3">
    <source>
        <dbReference type="PROSITE" id="PS50222"/>
    </source>
</evidence>
<dbReference type="InterPro" id="IPR018247">
    <property type="entry name" value="EF_Hand_1_Ca_BS"/>
</dbReference>
<evidence type="ECO:0000313" key="4">
    <source>
        <dbReference type="EMBL" id="GFO08121.1"/>
    </source>
</evidence>
<keyword evidence="1" id="KW-0106">Calcium</keyword>
<reference evidence="4 5" key="1">
    <citation type="journal article" date="2021" name="Elife">
        <title>Chloroplast acquisition without the gene transfer in kleptoplastic sea slugs, Plakobranchus ocellatus.</title>
        <authorList>
            <person name="Maeda T."/>
            <person name="Takahashi S."/>
            <person name="Yoshida T."/>
            <person name="Shimamura S."/>
            <person name="Takaki Y."/>
            <person name="Nagai Y."/>
            <person name="Toyoda A."/>
            <person name="Suzuki Y."/>
            <person name="Arimoto A."/>
            <person name="Ishii H."/>
            <person name="Satoh N."/>
            <person name="Nishiyama T."/>
            <person name="Hasebe M."/>
            <person name="Maruyama T."/>
            <person name="Minagawa J."/>
            <person name="Obokata J."/>
            <person name="Shigenobu S."/>
        </authorList>
    </citation>
    <scope>NUCLEOTIDE SEQUENCE [LARGE SCALE GENOMIC DNA]</scope>
</reference>
<dbReference type="PANTHER" id="PTHR24114:SF50">
    <property type="entry name" value="RNI-LIKE PROTEIN"/>
    <property type="match status" value="1"/>
</dbReference>
<dbReference type="Pfam" id="PF13516">
    <property type="entry name" value="LRR_6"/>
    <property type="match status" value="5"/>
</dbReference>
<protein>
    <submittedName>
        <fullName evidence="4">Leucine-rich repeat-containing protein 74a-like</fullName>
    </submittedName>
</protein>
<dbReference type="InterPro" id="IPR032675">
    <property type="entry name" value="LRR_dom_sf"/>
</dbReference>
<feature type="compositionally biased region" description="Basic and acidic residues" evidence="2">
    <location>
        <begin position="379"/>
        <end position="392"/>
    </location>
</feature>
<comment type="caution">
    <text evidence="4">The sequence shown here is derived from an EMBL/GenBank/DDBJ whole genome shotgun (WGS) entry which is preliminary data.</text>
</comment>
<dbReference type="GO" id="GO:0005509">
    <property type="term" value="F:calcium ion binding"/>
    <property type="evidence" value="ECO:0007669"/>
    <property type="project" value="InterPro"/>
</dbReference>
<keyword evidence="5" id="KW-1185">Reference proteome</keyword>
<dbReference type="PANTHER" id="PTHR24114">
    <property type="entry name" value="LEUCINE RICH REPEAT FAMILY PROTEIN"/>
    <property type="match status" value="1"/>
</dbReference>
<organism evidence="4 5">
    <name type="scientific">Plakobranchus ocellatus</name>
    <dbReference type="NCBI Taxonomy" id="259542"/>
    <lineage>
        <taxon>Eukaryota</taxon>
        <taxon>Metazoa</taxon>
        <taxon>Spiralia</taxon>
        <taxon>Lophotrochozoa</taxon>
        <taxon>Mollusca</taxon>
        <taxon>Gastropoda</taxon>
        <taxon>Heterobranchia</taxon>
        <taxon>Euthyneura</taxon>
        <taxon>Panpulmonata</taxon>
        <taxon>Sacoglossa</taxon>
        <taxon>Placobranchoidea</taxon>
        <taxon>Plakobranchidae</taxon>
        <taxon>Plakobranchus</taxon>
    </lineage>
</organism>
<dbReference type="InterPro" id="IPR001611">
    <property type="entry name" value="Leu-rich_rpt"/>
</dbReference>
<dbReference type="EMBL" id="BLXT01003952">
    <property type="protein sequence ID" value="GFO08121.1"/>
    <property type="molecule type" value="Genomic_DNA"/>
</dbReference>
<feature type="region of interest" description="Disordered" evidence="2">
    <location>
        <begin position="367"/>
        <end position="392"/>
    </location>
</feature>
<dbReference type="InterPro" id="IPR011992">
    <property type="entry name" value="EF-hand-dom_pair"/>
</dbReference>
<accession>A0AAV4AIG4</accession>
<dbReference type="PROSITE" id="PS50222">
    <property type="entry name" value="EF_HAND_2"/>
    <property type="match status" value="1"/>
</dbReference>
<evidence type="ECO:0000256" key="2">
    <source>
        <dbReference type="SAM" id="MobiDB-lite"/>
    </source>
</evidence>
<gene>
    <name evidence="4" type="ORF">PoB_003462600</name>
</gene>
<dbReference type="PROSITE" id="PS00018">
    <property type="entry name" value="EF_HAND_1"/>
    <property type="match status" value="1"/>
</dbReference>